<reference evidence="1" key="1">
    <citation type="submission" date="2023-11" db="EMBL/GenBank/DDBJ databases">
        <title>Genome assemblies of two species of porcelain crab, Petrolisthes cinctipes and Petrolisthes manimaculis (Anomura: Porcellanidae).</title>
        <authorList>
            <person name="Angst P."/>
        </authorList>
    </citation>
    <scope>NUCLEOTIDE SEQUENCE</scope>
    <source>
        <strain evidence="1">PB745_02</strain>
        <tissue evidence="1">Gill</tissue>
    </source>
</reference>
<evidence type="ECO:0000313" key="2">
    <source>
        <dbReference type="Proteomes" id="UP001292094"/>
    </source>
</evidence>
<dbReference type="Proteomes" id="UP001292094">
    <property type="component" value="Unassembled WGS sequence"/>
</dbReference>
<name>A0AAE1Q7W4_9EUCA</name>
<dbReference type="AlphaFoldDB" id="A0AAE1Q7W4"/>
<dbReference type="EMBL" id="JAWZYT010000606">
    <property type="protein sequence ID" value="KAK4321205.1"/>
    <property type="molecule type" value="Genomic_DNA"/>
</dbReference>
<gene>
    <name evidence="1" type="ORF">Pmani_007977</name>
</gene>
<keyword evidence="2" id="KW-1185">Reference proteome</keyword>
<comment type="caution">
    <text evidence="1">The sequence shown here is derived from an EMBL/GenBank/DDBJ whole genome shotgun (WGS) entry which is preliminary data.</text>
</comment>
<protein>
    <submittedName>
        <fullName evidence="1">Uncharacterized protein</fullName>
    </submittedName>
</protein>
<accession>A0AAE1Q7W4</accession>
<organism evidence="1 2">
    <name type="scientific">Petrolisthes manimaculis</name>
    <dbReference type="NCBI Taxonomy" id="1843537"/>
    <lineage>
        <taxon>Eukaryota</taxon>
        <taxon>Metazoa</taxon>
        <taxon>Ecdysozoa</taxon>
        <taxon>Arthropoda</taxon>
        <taxon>Crustacea</taxon>
        <taxon>Multicrustacea</taxon>
        <taxon>Malacostraca</taxon>
        <taxon>Eumalacostraca</taxon>
        <taxon>Eucarida</taxon>
        <taxon>Decapoda</taxon>
        <taxon>Pleocyemata</taxon>
        <taxon>Anomura</taxon>
        <taxon>Galatheoidea</taxon>
        <taxon>Porcellanidae</taxon>
        <taxon>Petrolisthes</taxon>
    </lineage>
</organism>
<proteinExistence type="predicted"/>
<evidence type="ECO:0000313" key="1">
    <source>
        <dbReference type="EMBL" id="KAK4321205.1"/>
    </source>
</evidence>
<dbReference type="PANTHER" id="PTHR46114:SF1">
    <property type="entry name" value="ZAD DOMAIN-CONTAINING PROTEIN"/>
    <property type="match status" value="1"/>
</dbReference>
<sequence>MVLELLKYEEHKWIICVHLKMDIFWLGQQSGYTKFPCFICLWDSRAKDRHWIQKEWPVRESLNVGEKNIIYESLVERENIVFPPLHIKLGLMKQFVKALNTDSDCFKYLCEVFPGLMLEKLKADIFDGPQIRTLIKDQAFTQSMTDVEKNAWGAFVSVVWNFFGNRKSEDYKELVESLMECFHVLGCNMSIKMHFLNSHLELFPANMGDVSDEQGERFHQDIKVMEDRYQGRWDIHMMADYCWSIQRDCTERRYSRQSIKHKFVLE</sequence>
<dbReference type="PANTHER" id="PTHR46114">
    <property type="entry name" value="APPLE DOMAIN-CONTAINING PROTEIN"/>
    <property type="match status" value="1"/>
</dbReference>